<dbReference type="EMBL" id="NQVN01000001">
    <property type="protein sequence ID" value="PIP00700.1"/>
    <property type="molecule type" value="Genomic_DNA"/>
</dbReference>
<name>A0A2G9X187_9HYPH</name>
<comment type="caution">
    <text evidence="1">The sequence shown here is derived from an EMBL/GenBank/DDBJ whole genome shotgun (WGS) entry which is preliminary data.</text>
</comment>
<gene>
    <name evidence="1" type="ORF">CJ014_00930</name>
</gene>
<proteinExistence type="predicted"/>
<sequence length="83" mass="9449">MSRPDIVEMLDELSSIVDDANACLDGVIDRHQLPDVDSVSERVRVLKKRLDELDDRVRLLSGGRVAYRTDDLPAWLIDKIDDD</sequence>
<dbReference type="Proteomes" id="UP000231070">
    <property type="component" value="Unassembled WGS sequence"/>
</dbReference>
<keyword evidence="2" id="KW-1185">Reference proteome</keyword>
<accession>A0A2G9X187</accession>
<dbReference type="AlphaFoldDB" id="A0A2G9X187"/>
<reference evidence="1 2" key="1">
    <citation type="submission" date="2017-08" db="EMBL/GenBank/DDBJ databases">
        <title>Pleomorphomonas carboxidotrophicus sp. nov., a new mesophilic hydrogenogenic carboxidotroph.</title>
        <authorList>
            <person name="Esquivel-Elizondo S."/>
            <person name="Krajmalnik-Brown R."/>
            <person name="Maldonado J."/>
        </authorList>
    </citation>
    <scope>NUCLEOTIDE SEQUENCE [LARGE SCALE GENOMIC DNA]</scope>
    <source>
        <strain evidence="1 2">SVCO-16</strain>
    </source>
</reference>
<protein>
    <submittedName>
        <fullName evidence="1">Uncharacterized protein</fullName>
    </submittedName>
</protein>
<evidence type="ECO:0000313" key="1">
    <source>
        <dbReference type="EMBL" id="PIP00700.1"/>
    </source>
</evidence>
<organism evidence="1 2">
    <name type="scientific">Pleomorphomonas carboxyditropha</name>
    <dbReference type="NCBI Taxonomy" id="2023338"/>
    <lineage>
        <taxon>Bacteria</taxon>
        <taxon>Pseudomonadati</taxon>
        <taxon>Pseudomonadota</taxon>
        <taxon>Alphaproteobacteria</taxon>
        <taxon>Hyphomicrobiales</taxon>
        <taxon>Pleomorphomonadaceae</taxon>
        <taxon>Pleomorphomonas</taxon>
    </lineage>
</organism>
<evidence type="ECO:0000313" key="2">
    <source>
        <dbReference type="Proteomes" id="UP000231070"/>
    </source>
</evidence>